<proteinExistence type="predicted"/>
<dbReference type="eggNOG" id="COG1196">
    <property type="taxonomic scope" value="Bacteria"/>
</dbReference>
<evidence type="ECO:0000256" key="2">
    <source>
        <dbReference type="SAM" id="Phobius"/>
    </source>
</evidence>
<evidence type="ECO:0000256" key="1">
    <source>
        <dbReference type="SAM" id="MobiDB-lite"/>
    </source>
</evidence>
<dbReference type="EMBL" id="LGTC01000001">
    <property type="protein sequence ID" value="KNY26306.1"/>
    <property type="molecule type" value="Genomic_DNA"/>
</dbReference>
<name>A0A0L6JKC0_9FIRM</name>
<feature type="chain" id="PRO_5039606518" description="DUF4349 domain-containing protein" evidence="3">
    <location>
        <begin position="21"/>
        <end position="379"/>
    </location>
</feature>
<sequence length="379" mass="42590" precursor="true">MFKKSLSVLMLLMIAVSIFTGCGSRKENTSEAPAVALSEYGYNDSKSKISLDGSVEYDNVETKFSEKVGGVADNSGSKPEAGAVNGNNSEANAITATTISSNDTPNNAILSQRKIIRNAFVSIEVENFDSAYGRIKSMISTYGFIQESNIRKDKVYVSEGEKSITRGTVIIRVDKDRFDSIIGDLKGLGTLINENIKSDDVTDKFFDTESRLRLIRYEESRLEEYLKKTADPDTIFKIESRLTDIRHEIENLTGTLNKMKDMVQLSTITIEMSEKAPQSKPKKEATYWERLANRFTESIGGVVTFLSELILVLVELLPVLVLVGIVIIAIVVFYKKVLKKRIRLASKKTKEIKEYYDENEESDEAINEEHNQINNQKRD</sequence>
<keyword evidence="2" id="KW-0472">Membrane</keyword>
<keyword evidence="3" id="KW-0732">Signal</keyword>
<dbReference type="PROSITE" id="PS51257">
    <property type="entry name" value="PROKAR_LIPOPROTEIN"/>
    <property type="match status" value="1"/>
</dbReference>
<dbReference type="OrthoDB" id="2162337at2"/>
<organism evidence="5 6">
    <name type="scientific">Pseudobacteroides cellulosolvens ATCC 35603 = DSM 2933</name>
    <dbReference type="NCBI Taxonomy" id="398512"/>
    <lineage>
        <taxon>Bacteria</taxon>
        <taxon>Bacillati</taxon>
        <taxon>Bacillota</taxon>
        <taxon>Clostridia</taxon>
        <taxon>Eubacteriales</taxon>
        <taxon>Oscillospiraceae</taxon>
        <taxon>Pseudobacteroides</taxon>
    </lineage>
</organism>
<feature type="region of interest" description="Disordered" evidence="1">
    <location>
        <begin position="358"/>
        <end position="379"/>
    </location>
</feature>
<keyword evidence="2" id="KW-0812">Transmembrane</keyword>
<dbReference type="InterPro" id="IPR025645">
    <property type="entry name" value="DUF4349"/>
</dbReference>
<feature type="domain" description="DUF4349" evidence="4">
    <location>
        <begin position="113"/>
        <end position="330"/>
    </location>
</feature>
<dbReference type="AlphaFoldDB" id="A0A0L6JKC0"/>
<dbReference type="Proteomes" id="UP000036923">
    <property type="component" value="Unassembled WGS sequence"/>
</dbReference>
<feature type="compositionally biased region" description="Basic and acidic residues" evidence="1">
    <location>
        <begin position="367"/>
        <end position="379"/>
    </location>
</feature>
<gene>
    <name evidence="5" type="ORF">Bccel_1568</name>
</gene>
<accession>A0A0L6JKC0</accession>
<dbReference type="RefSeq" id="WP_036942393.1">
    <property type="nucleotide sequence ID" value="NZ_JQKC01000018.1"/>
</dbReference>
<protein>
    <recommendedName>
        <fullName evidence="4">DUF4349 domain-containing protein</fullName>
    </recommendedName>
</protein>
<evidence type="ECO:0000256" key="3">
    <source>
        <dbReference type="SAM" id="SignalP"/>
    </source>
</evidence>
<keyword evidence="2" id="KW-1133">Transmembrane helix</keyword>
<evidence type="ECO:0000313" key="6">
    <source>
        <dbReference type="Proteomes" id="UP000036923"/>
    </source>
</evidence>
<feature type="transmembrane region" description="Helical" evidence="2">
    <location>
        <begin position="309"/>
        <end position="334"/>
    </location>
</feature>
<evidence type="ECO:0000313" key="5">
    <source>
        <dbReference type="EMBL" id="KNY26306.1"/>
    </source>
</evidence>
<keyword evidence="6" id="KW-1185">Reference proteome</keyword>
<feature type="signal peptide" evidence="3">
    <location>
        <begin position="1"/>
        <end position="20"/>
    </location>
</feature>
<comment type="caution">
    <text evidence="5">The sequence shown here is derived from an EMBL/GenBank/DDBJ whole genome shotgun (WGS) entry which is preliminary data.</text>
</comment>
<dbReference type="STRING" id="398512.Bccel_1568"/>
<evidence type="ECO:0000259" key="4">
    <source>
        <dbReference type="Pfam" id="PF14257"/>
    </source>
</evidence>
<dbReference type="Pfam" id="PF14257">
    <property type="entry name" value="DUF4349"/>
    <property type="match status" value="1"/>
</dbReference>
<reference evidence="6" key="1">
    <citation type="submission" date="2015-07" db="EMBL/GenBank/DDBJ databases">
        <title>Near-Complete Genome Sequence of the Cellulolytic Bacterium Bacteroides (Pseudobacteroides) cellulosolvens ATCC 35603.</title>
        <authorList>
            <person name="Dassa B."/>
            <person name="Utturkar S.M."/>
            <person name="Klingeman D.M."/>
            <person name="Hurt R.A."/>
            <person name="Keller M."/>
            <person name="Xu J."/>
            <person name="Reddy Y.H.K."/>
            <person name="Borovok I."/>
            <person name="Grinberg I.R."/>
            <person name="Lamed R."/>
            <person name="Zhivin O."/>
            <person name="Bayer E.A."/>
            <person name="Brown S.D."/>
        </authorList>
    </citation>
    <scope>NUCLEOTIDE SEQUENCE [LARGE SCALE GENOMIC DNA]</scope>
    <source>
        <strain evidence="6">DSM 2933</strain>
    </source>
</reference>